<proteinExistence type="predicted"/>
<accession>A0A699XGX5</accession>
<dbReference type="EMBL" id="BKCJ011860064">
    <property type="protein sequence ID" value="GFD58999.1"/>
    <property type="molecule type" value="Genomic_DNA"/>
</dbReference>
<feature type="region of interest" description="Disordered" evidence="1">
    <location>
        <begin position="44"/>
        <end position="65"/>
    </location>
</feature>
<sequence length="65" mass="6827">REQDEARVEHGGQRQRLVVVQAAVDGIEDDPQPPAGDEFACRPVAGHQAEAGQAGVQPGQRGVGE</sequence>
<name>A0A699XGX5_TANCI</name>
<feature type="non-terminal residue" evidence="2">
    <location>
        <position position="1"/>
    </location>
</feature>
<gene>
    <name evidence="2" type="ORF">Tci_930968</name>
</gene>
<evidence type="ECO:0000256" key="1">
    <source>
        <dbReference type="SAM" id="MobiDB-lite"/>
    </source>
</evidence>
<organism evidence="2">
    <name type="scientific">Tanacetum cinerariifolium</name>
    <name type="common">Dalmatian daisy</name>
    <name type="synonym">Chrysanthemum cinerariifolium</name>
    <dbReference type="NCBI Taxonomy" id="118510"/>
    <lineage>
        <taxon>Eukaryota</taxon>
        <taxon>Viridiplantae</taxon>
        <taxon>Streptophyta</taxon>
        <taxon>Embryophyta</taxon>
        <taxon>Tracheophyta</taxon>
        <taxon>Spermatophyta</taxon>
        <taxon>Magnoliopsida</taxon>
        <taxon>eudicotyledons</taxon>
        <taxon>Gunneridae</taxon>
        <taxon>Pentapetalae</taxon>
        <taxon>asterids</taxon>
        <taxon>campanulids</taxon>
        <taxon>Asterales</taxon>
        <taxon>Asteraceae</taxon>
        <taxon>Asteroideae</taxon>
        <taxon>Anthemideae</taxon>
        <taxon>Anthemidinae</taxon>
        <taxon>Tanacetum</taxon>
    </lineage>
</organism>
<reference evidence="2" key="1">
    <citation type="journal article" date="2019" name="Sci. Rep.">
        <title>Draft genome of Tanacetum cinerariifolium, the natural source of mosquito coil.</title>
        <authorList>
            <person name="Yamashiro T."/>
            <person name="Shiraishi A."/>
            <person name="Satake H."/>
            <person name="Nakayama K."/>
        </authorList>
    </citation>
    <scope>NUCLEOTIDE SEQUENCE</scope>
</reference>
<dbReference type="AlphaFoldDB" id="A0A699XGX5"/>
<comment type="caution">
    <text evidence="2">The sequence shown here is derived from an EMBL/GenBank/DDBJ whole genome shotgun (WGS) entry which is preliminary data.</text>
</comment>
<evidence type="ECO:0000313" key="2">
    <source>
        <dbReference type="EMBL" id="GFD58999.1"/>
    </source>
</evidence>
<protein>
    <submittedName>
        <fullName evidence="2">Uncharacterized protein</fullName>
    </submittedName>
</protein>
<feature type="non-terminal residue" evidence="2">
    <location>
        <position position="65"/>
    </location>
</feature>